<dbReference type="AlphaFoldDB" id="A0A836GPA8"/>
<dbReference type="Proteomes" id="UP000673552">
    <property type="component" value="Unassembled WGS sequence"/>
</dbReference>
<dbReference type="OrthoDB" id="267589at2759"/>
<evidence type="ECO:0000313" key="1">
    <source>
        <dbReference type="EMBL" id="KAG5469260.1"/>
    </source>
</evidence>
<organism evidence="1 2">
    <name type="scientific">Leishmania martiniquensis</name>
    <dbReference type="NCBI Taxonomy" id="1580590"/>
    <lineage>
        <taxon>Eukaryota</taxon>
        <taxon>Discoba</taxon>
        <taxon>Euglenozoa</taxon>
        <taxon>Kinetoplastea</taxon>
        <taxon>Metakinetoplastina</taxon>
        <taxon>Trypanosomatida</taxon>
        <taxon>Trypanosomatidae</taxon>
        <taxon>Leishmaniinae</taxon>
        <taxon>Leishmania</taxon>
    </lineage>
</organism>
<evidence type="ECO:0000313" key="2">
    <source>
        <dbReference type="Proteomes" id="UP000673552"/>
    </source>
</evidence>
<dbReference type="GeneID" id="92512570"/>
<dbReference type="EMBL" id="JAFEUZ010000033">
    <property type="protein sequence ID" value="KAG5469260.1"/>
    <property type="molecule type" value="Genomic_DNA"/>
</dbReference>
<keyword evidence="2" id="KW-1185">Reference proteome</keyword>
<dbReference type="KEGG" id="lmat:92512570"/>
<sequence length="191" mass="21708">MHSYSDLLCARPQLLLGDTLTPFTDAHVVHQLVDFAYSLGLVSPLWMSYDLSLMKRLTLCRGTVPVNVWHAMCGRSFFLAHPSHLCYNIDRSKLRKASPESAHPFTLKACRLQLTWEPTCPSVALCFQSGQPVRSSHQLWVPDELVKQVPVHPHLSATIPPFLTFVHVEQLHPTKHLSAFLQRLRRTHLST</sequence>
<protein>
    <submittedName>
        <fullName evidence="1">Uncharacterized protein</fullName>
    </submittedName>
</protein>
<proteinExistence type="predicted"/>
<gene>
    <name evidence="1" type="ORF">LSCM1_02475</name>
</gene>
<name>A0A836GPA8_9TRYP</name>
<comment type="caution">
    <text evidence="1">The sequence shown here is derived from an EMBL/GenBank/DDBJ whole genome shotgun (WGS) entry which is preliminary data.</text>
</comment>
<reference evidence="2" key="1">
    <citation type="journal article" date="2021" name="Microbiol. Resour. Announc.">
        <title>LGAAP: Leishmaniinae Genome Assembly and Annotation Pipeline.</title>
        <authorList>
            <person name="Almutairi H."/>
            <person name="Urbaniak M.D."/>
            <person name="Bates M.D."/>
            <person name="Jariyapan N."/>
            <person name="Kwakye-Nuako G."/>
            <person name="Thomaz-Soccol V."/>
            <person name="Al-Salem W.S."/>
            <person name="Dillon R.J."/>
            <person name="Bates P.A."/>
            <person name="Gatherer D."/>
        </authorList>
    </citation>
    <scope>NUCLEOTIDE SEQUENCE [LARGE SCALE GENOMIC DNA]</scope>
</reference>
<reference evidence="2" key="2">
    <citation type="journal article" date="2021" name="Sci. Data">
        <title>Chromosome-scale genome sequencing, assembly and annotation of six genomes from subfamily Leishmaniinae.</title>
        <authorList>
            <person name="Almutairi H."/>
            <person name="Urbaniak M.D."/>
            <person name="Bates M.D."/>
            <person name="Jariyapan N."/>
            <person name="Kwakye-Nuako G."/>
            <person name="Thomaz Soccol V."/>
            <person name="Al-Salem W.S."/>
            <person name="Dillon R.J."/>
            <person name="Bates P.A."/>
            <person name="Gatherer D."/>
        </authorList>
    </citation>
    <scope>NUCLEOTIDE SEQUENCE [LARGE SCALE GENOMIC DNA]</scope>
</reference>
<dbReference type="RefSeq" id="XP_067175433.1">
    <property type="nucleotide sequence ID" value="XM_067320058.1"/>
</dbReference>
<accession>A0A836GPA8</accession>